<dbReference type="eggNOG" id="COG0183">
    <property type="taxonomic scope" value="Bacteria"/>
</dbReference>
<sequence length="352" mass="35151">MTRSEPAPPRVAVVSCVRDVVAREEGRSLEEMIFETSHRALAAAGLTAADVGGVVLSGNDQTDGRVISCMTSAGPAGGVGRDVTMIASSGEHALVYSWLRLRSGQGETVLVVGWGKPSESVSPEHAELVSAEPYVLRAVGMNDTIAAALQASRWAAPGAPPAADDVVAWPLTAADLPARADCVYAAVLAVESAVPAGASTGPAWIRGAGWSTDRYEPGARDPAAQAALHAALAHLDRGDDPVPAASWEAVEIAAPSEPAVAHAASALGLPAGTPVNASGSLRDAPAPAHVAGLARLLAAATTVSEGRAGVAAGIGFNGFAGQGATVMVFGRDAVSGGDAVSGRDTVAGRDAA</sequence>
<keyword evidence="2" id="KW-1185">Reference proteome</keyword>
<dbReference type="EMBL" id="CP002593">
    <property type="protein sequence ID" value="AEA25906.1"/>
    <property type="molecule type" value="Genomic_DNA"/>
</dbReference>
<gene>
    <name evidence="1" type="ordered locus">Psed_3736</name>
</gene>
<reference evidence="1 2" key="1">
    <citation type="journal article" date="2011" name="J. Bacteriol.">
        <title>Genome sequence of the 1,4-dioxane-degrading Pseudonocardia dioxanivorans strain CB1190.</title>
        <authorList>
            <person name="Sales C.M."/>
            <person name="Mahendra S."/>
            <person name="Grostern A."/>
            <person name="Parales R.E."/>
            <person name="Goodwin L.A."/>
            <person name="Woyke T."/>
            <person name="Nolan M."/>
            <person name="Lapidus A."/>
            <person name="Chertkov O."/>
            <person name="Ovchinnikova G."/>
            <person name="Sczyrba A."/>
            <person name="Alvarez-Cohen L."/>
        </authorList>
    </citation>
    <scope>NUCLEOTIDE SEQUENCE [LARGE SCALE GENOMIC DNA]</scope>
    <source>
        <strain evidence="2">ATCC 55486 / DSM 44775 / JCM 13855 / CB1190</strain>
    </source>
</reference>
<dbReference type="SUPFAM" id="SSF53901">
    <property type="entry name" value="Thiolase-like"/>
    <property type="match status" value="1"/>
</dbReference>
<organism evidence="1 2">
    <name type="scientific">Pseudonocardia dioxanivorans (strain ATCC 55486 / DSM 44775 / JCM 13855 / CB1190)</name>
    <dbReference type="NCBI Taxonomy" id="675635"/>
    <lineage>
        <taxon>Bacteria</taxon>
        <taxon>Bacillati</taxon>
        <taxon>Actinomycetota</taxon>
        <taxon>Actinomycetes</taxon>
        <taxon>Pseudonocardiales</taxon>
        <taxon>Pseudonocardiaceae</taxon>
        <taxon>Pseudonocardia</taxon>
    </lineage>
</organism>
<protein>
    <recommendedName>
        <fullName evidence="3">Acetyl-CoA acetyltransferase</fullName>
    </recommendedName>
</protein>
<accession>F4CJP6</accession>
<evidence type="ECO:0000313" key="1">
    <source>
        <dbReference type="EMBL" id="AEA25906.1"/>
    </source>
</evidence>
<proteinExistence type="predicted"/>
<dbReference type="AlphaFoldDB" id="F4CJP6"/>
<dbReference type="KEGG" id="pdx:Psed_3736"/>
<dbReference type="STRING" id="675635.Psed_3736"/>
<dbReference type="OrthoDB" id="5185121at2"/>
<dbReference type="Proteomes" id="UP000007809">
    <property type="component" value="Chromosome"/>
</dbReference>
<evidence type="ECO:0008006" key="3">
    <source>
        <dbReference type="Google" id="ProtNLM"/>
    </source>
</evidence>
<dbReference type="GO" id="GO:0016746">
    <property type="term" value="F:acyltransferase activity"/>
    <property type="evidence" value="ECO:0007669"/>
    <property type="project" value="InterPro"/>
</dbReference>
<name>F4CJP6_PSEUX</name>
<evidence type="ECO:0000313" key="2">
    <source>
        <dbReference type="Proteomes" id="UP000007809"/>
    </source>
</evidence>
<dbReference type="RefSeq" id="WP_013675825.1">
    <property type="nucleotide sequence ID" value="NC_015312.1"/>
</dbReference>
<dbReference type="HOGENOM" id="CLU_787255_0_0_11"/>
<dbReference type="Gene3D" id="3.40.47.10">
    <property type="match status" value="1"/>
</dbReference>
<dbReference type="InterPro" id="IPR016039">
    <property type="entry name" value="Thiolase-like"/>
</dbReference>